<dbReference type="InterPro" id="IPR015421">
    <property type="entry name" value="PyrdxlP-dep_Trfase_major"/>
</dbReference>
<dbReference type="Gene3D" id="3.90.1150.10">
    <property type="entry name" value="Aspartate Aminotransferase, domain 1"/>
    <property type="match status" value="1"/>
</dbReference>
<dbReference type="AlphaFoldDB" id="A0A0P1F0K1"/>
<organism evidence="13 14">
    <name type="scientific">Thalassobacter stenotrophicus</name>
    <dbReference type="NCBI Taxonomy" id="266809"/>
    <lineage>
        <taxon>Bacteria</taxon>
        <taxon>Pseudomonadati</taxon>
        <taxon>Pseudomonadota</taxon>
        <taxon>Alphaproteobacteria</taxon>
        <taxon>Rhodobacterales</taxon>
        <taxon>Roseobacteraceae</taxon>
        <taxon>Thalassobacter</taxon>
    </lineage>
</organism>
<keyword evidence="7 11" id="KW-0808">Transferase</keyword>
<evidence type="ECO:0000256" key="1">
    <source>
        <dbReference type="ARBA" id="ARBA00001933"/>
    </source>
</evidence>
<reference evidence="13 14" key="1">
    <citation type="submission" date="2015-09" db="EMBL/GenBank/DDBJ databases">
        <authorList>
            <consortium name="Swine Surveillance"/>
        </authorList>
    </citation>
    <scope>NUCLEOTIDE SEQUENCE [LARGE SCALE GENOMIC DNA]</scope>
    <source>
        <strain evidence="13 14">CECT 5294</strain>
    </source>
</reference>
<evidence type="ECO:0000259" key="12">
    <source>
        <dbReference type="Pfam" id="PF00266"/>
    </source>
</evidence>
<gene>
    <name evidence="13" type="primary">sufS</name>
    <name evidence="13" type="ORF">THS5294_02368</name>
</gene>
<dbReference type="EC" id="2.8.1.7" evidence="5 11"/>
<dbReference type="InterPro" id="IPR015424">
    <property type="entry name" value="PyrdxlP-dep_Trfase"/>
</dbReference>
<accession>A0A0P1F0K1</accession>
<comment type="function">
    <text evidence="3">Catalyzes the removal of elemental sulfur atoms from cysteine to produce alanine. Seems to participate in the biosynthesis of the nitrogenase metalloclusters by providing the inorganic sulfur required for the Fe-S core formation.</text>
</comment>
<dbReference type="NCBIfam" id="TIGR01979">
    <property type="entry name" value="sufS"/>
    <property type="match status" value="1"/>
</dbReference>
<dbReference type="InterPro" id="IPR020578">
    <property type="entry name" value="Aminotrans_V_PyrdxlP_BS"/>
</dbReference>
<dbReference type="STRING" id="266809.PM03_11010"/>
<dbReference type="InterPro" id="IPR015422">
    <property type="entry name" value="PyrdxlP-dep_Trfase_small"/>
</dbReference>
<dbReference type="PANTHER" id="PTHR43586:SF8">
    <property type="entry name" value="CYSTEINE DESULFURASE 1, CHLOROPLASTIC"/>
    <property type="match status" value="1"/>
</dbReference>
<evidence type="ECO:0000256" key="8">
    <source>
        <dbReference type="ARBA" id="ARBA00022898"/>
    </source>
</evidence>
<dbReference type="Proteomes" id="UP000051298">
    <property type="component" value="Unassembled WGS sequence"/>
</dbReference>
<comment type="similarity">
    <text evidence="4 11">Belongs to the class-V pyridoxal-phosphate-dependent aminotransferase family. Csd subfamily.</text>
</comment>
<sequence length="407" mass="44341">MTYNIDAIRADFPILSREVNGKPLVYLDNGASAQKPKVVIDAITQAYSHEYANVHRGLHYLSNLATDKYEAVRGKVAQFLGVPDENEIVFTSGTTEAFNLVSYGWGAHNLKAGDEIILSVMEHHANIVPWHFLRERLGVKLVWVDCDTNGDLDPQAVIDAMTPRTRMIAITHLSNVLGTVVDVKSICEAARARGIVTCVDGSQAAVHMPVNVADLGCDFYAITGHKLYGPSGSGAIYMKRARMDEMQPFMGGGDMIRDVHRDTITWNDPPMKFEAGTPGIVQQIGLGVALDYMMGVGMEAIAAHETSLRDYARTRLDGLNWLNVQGKSATKAAIFSFTLEGAAHAHDISTVLDKKGVAVRAGHHCAQPLMDHMGVPATCRASFAMYNTTDEVDALVDALELCHDLFA</sequence>
<feature type="domain" description="Aminotransferase class V" evidence="12">
    <location>
        <begin position="25"/>
        <end position="395"/>
    </location>
</feature>
<dbReference type="SUPFAM" id="SSF53383">
    <property type="entry name" value="PLP-dependent transferases"/>
    <property type="match status" value="1"/>
</dbReference>
<evidence type="ECO:0000256" key="2">
    <source>
        <dbReference type="ARBA" id="ARBA00002824"/>
    </source>
</evidence>
<protein>
    <recommendedName>
        <fullName evidence="6 11">Cysteine desulfurase</fullName>
        <ecNumber evidence="5 11">2.8.1.7</ecNumber>
    </recommendedName>
</protein>
<dbReference type="CDD" id="cd06453">
    <property type="entry name" value="SufS_like"/>
    <property type="match status" value="1"/>
</dbReference>
<evidence type="ECO:0000256" key="10">
    <source>
        <dbReference type="RuleBase" id="RU004504"/>
    </source>
</evidence>
<evidence type="ECO:0000256" key="4">
    <source>
        <dbReference type="ARBA" id="ARBA00010447"/>
    </source>
</evidence>
<comment type="cofactor">
    <cofactor evidence="1 10">
        <name>pyridoxal 5'-phosphate</name>
        <dbReference type="ChEBI" id="CHEBI:597326"/>
    </cofactor>
</comment>
<dbReference type="Pfam" id="PF00266">
    <property type="entry name" value="Aminotran_5"/>
    <property type="match status" value="1"/>
</dbReference>
<dbReference type="InterPro" id="IPR000192">
    <property type="entry name" value="Aminotrans_V_dom"/>
</dbReference>
<keyword evidence="8 11" id="KW-0663">Pyridoxal phosphate</keyword>
<dbReference type="InterPro" id="IPR010970">
    <property type="entry name" value="Cys_dSase_SufS"/>
</dbReference>
<evidence type="ECO:0000256" key="9">
    <source>
        <dbReference type="ARBA" id="ARBA00050776"/>
    </source>
</evidence>
<name>A0A0P1F0K1_9RHOB</name>
<dbReference type="eggNOG" id="COG0520">
    <property type="taxonomic scope" value="Bacteria"/>
</dbReference>
<evidence type="ECO:0000313" key="14">
    <source>
        <dbReference type="Proteomes" id="UP000051298"/>
    </source>
</evidence>
<dbReference type="GO" id="GO:0031071">
    <property type="term" value="F:cysteine desulfurase activity"/>
    <property type="evidence" value="ECO:0007669"/>
    <property type="project" value="UniProtKB-UniRule"/>
</dbReference>
<dbReference type="InterPro" id="IPR016454">
    <property type="entry name" value="Cysteine_dSase"/>
</dbReference>
<evidence type="ECO:0000256" key="3">
    <source>
        <dbReference type="ARBA" id="ARBA00003120"/>
    </source>
</evidence>
<dbReference type="RefSeq" id="WP_058123897.1">
    <property type="nucleotide sequence ID" value="NZ_CYRX01000031.1"/>
</dbReference>
<comment type="function">
    <text evidence="2 11">Catalyzes the removal of elemental sulfur and selenium atoms from L-cysteine, L-cystine, L-selenocysteine, and L-selenocystine to produce L-alanine.</text>
</comment>
<evidence type="ECO:0000256" key="11">
    <source>
        <dbReference type="RuleBase" id="RU004506"/>
    </source>
</evidence>
<evidence type="ECO:0000256" key="5">
    <source>
        <dbReference type="ARBA" id="ARBA00012239"/>
    </source>
</evidence>
<dbReference type="PIRSF" id="PIRSF005572">
    <property type="entry name" value="NifS"/>
    <property type="match status" value="1"/>
</dbReference>
<dbReference type="GO" id="GO:0030170">
    <property type="term" value="F:pyridoxal phosphate binding"/>
    <property type="evidence" value="ECO:0007669"/>
    <property type="project" value="UniProtKB-UniRule"/>
</dbReference>
<dbReference type="PROSITE" id="PS00595">
    <property type="entry name" value="AA_TRANSFER_CLASS_5"/>
    <property type="match status" value="1"/>
</dbReference>
<dbReference type="Gene3D" id="3.40.640.10">
    <property type="entry name" value="Type I PLP-dependent aspartate aminotransferase-like (Major domain)"/>
    <property type="match status" value="1"/>
</dbReference>
<proteinExistence type="inferred from homology"/>
<evidence type="ECO:0000313" key="13">
    <source>
        <dbReference type="EMBL" id="CUH61068.1"/>
    </source>
</evidence>
<dbReference type="EMBL" id="CYRX01000031">
    <property type="protein sequence ID" value="CUH61068.1"/>
    <property type="molecule type" value="Genomic_DNA"/>
</dbReference>
<comment type="catalytic activity">
    <reaction evidence="9 11">
        <text>(sulfur carrier)-H + L-cysteine = (sulfur carrier)-SH + L-alanine</text>
        <dbReference type="Rhea" id="RHEA:43892"/>
        <dbReference type="Rhea" id="RHEA-COMP:14737"/>
        <dbReference type="Rhea" id="RHEA-COMP:14739"/>
        <dbReference type="ChEBI" id="CHEBI:29917"/>
        <dbReference type="ChEBI" id="CHEBI:35235"/>
        <dbReference type="ChEBI" id="CHEBI:57972"/>
        <dbReference type="ChEBI" id="CHEBI:64428"/>
        <dbReference type="EC" id="2.8.1.7"/>
    </reaction>
</comment>
<evidence type="ECO:0000256" key="7">
    <source>
        <dbReference type="ARBA" id="ARBA00022679"/>
    </source>
</evidence>
<evidence type="ECO:0000256" key="6">
    <source>
        <dbReference type="ARBA" id="ARBA00013558"/>
    </source>
</evidence>
<dbReference type="GO" id="GO:0006534">
    <property type="term" value="P:cysteine metabolic process"/>
    <property type="evidence" value="ECO:0007669"/>
    <property type="project" value="UniProtKB-UniRule"/>
</dbReference>
<dbReference type="PANTHER" id="PTHR43586">
    <property type="entry name" value="CYSTEINE DESULFURASE"/>
    <property type="match status" value="1"/>
</dbReference>